<organism evidence="1 2">
    <name type="scientific">Persicobacter psychrovividus</name>
    <dbReference type="NCBI Taxonomy" id="387638"/>
    <lineage>
        <taxon>Bacteria</taxon>
        <taxon>Pseudomonadati</taxon>
        <taxon>Bacteroidota</taxon>
        <taxon>Cytophagia</taxon>
        <taxon>Cytophagales</taxon>
        <taxon>Persicobacteraceae</taxon>
        <taxon>Persicobacter</taxon>
    </lineage>
</organism>
<evidence type="ECO:0000313" key="2">
    <source>
        <dbReference type="Proteomes" id="UP001354989"/>
    </source>
</evidence>
<reference evidence="1 2" key="1">
    <citation type="submission" date="2021-12" db="EMBL/GenBank/DDBJ databases">
        <title>Genome sequencing of bacteria with rrn-lacking chromosome and rrn-plasmid.</title>
        <authorList>
            <person name="Anda M."/>
            <person name="Iwasaki W."/>
        </authorList>
    </citation>
    <scope>NUCLEOTIDE SEQUENCE [LARGE SCALE GENOMIC DNA]</scope>
    <source>
        <strain evidence="1 2">NBRC 101262</strain>
        <plasmid evidence="1 2">pPP3</plasmid>
    </source>
</reference>
<protein>
    <submittedName>
        <fullName evidence="1">Uncharacterized protein</fullName>
    </submittedName>
</protein>
<dbReference type="Proteomes" id="UP001354989">
    <property type="component" value="Plasmid pPP3"/>
</dbReference>
<evidence type="ECO:0000313" key="1">
    <source>
        <dbReference type="EMBL" id="BDD01775.1"/>
    </source>
</evidence>
<keyword evidence="2" id="KW-1185">Reference proteome</keyword>
<dbReference type="EMBL" id="AP025295">
    <property type="protein sequence ID" value="BDD01775.1"/>
    <property type="molecule type" value="Genomic_DNA"/>
</dbReference>
<accession>A0ABM7VLA2</accession>
<dbReference type="RefSeq" id="WP_332920161.1">
    <property type="nucleotide sequence ID" value="NZ_AP025295.1"/>
</dbReference>
<geneLocation type="plasmid" evidence="1 2">
    <name>pPP3</name>
</geneLocation>
<dbReference type="PROSITE" id="PS51257">
    <property type="entry name" value="PROKAR_LIPOPROTEIN"/>
    <property type="match status" value="1"/>
</dbReference>
<name>A0ABM7VLA2_9BACT</name>
<gene>
    <name evidence="1" type="ORF">PEPS_40550</name>
</gene>
<sequence length="261" mass="29984">MKAYLSIILGAVVLFSCNSPQEKTIQQVLSPEDQIAANADQHYNSFKETKSYPFSFGGDSQYEVSRYDSDSFPTYMQVRINAGDYGHEESQFYLDRNNQLLLITQNGLRRGPELPRGGEFYERKVYITADTIRVAKEKTASHKEDLQNAKWETWKPKSLTEGQFRPIWMLKHNYYDAVAAQGNFDWHFEQIQKISDDISLIVLNGKEHVQSSFFVHPSKATGLLKELIDKPEDFKGQKIEVQLVKEELNGDIVNFAKSAKK</sequence>
<proteinExistence type="predicted"/>
<keyword evidence="1" id="KW-0614">Plasmid</keyword>